<keyword evidence="2" id="KW-0963">Cytoplasm</keyword>
<sequence length="239" mass="25828">MKFIFGVLGVILTFTNSFASVEKHVVVSMEVHGRNNAQDITVHYREAGQGSVGRPSVMFFHGARFSSDTWEQIGAIDAMASAGAHAFAVDLPGFAKTTGAKLLRAEDKAKFVEALFTKLALGKVLIVAASMGGTYAIPFITTTPERVAGYLPIAAGGLEVAGHQLSRRKDLNMPVLVMWGDKDFPESQKAKTYSSVFPQSKKIVFENAGHACYLDNPEEFNSQAKAFYNEVSQGSGLDQ</sequence>
<dbReference type="SUPFAM" id="SSF53474">
    <property type="entry name" value="alpha/beta-Hydrolases"/>
    <property type="match status" value="1"/>
</dbReference>
<proteinExistence type="inferred from homology"/>
<feature type="chain" id="PRO_5042240326" description="AB hydrolase-1 domain-containing protein" evidence="4">
    <location>
        <begin position="20"/>
        <end position="239"/>
    </location>
</feature>
<accession>A0AAE0H2K5</accession>
<keyword evidence="7" id="KW-1185">Reference proteome</keyword>
<dbReference type="GO" id="GO:0005737">
    <property type="term" value="C:cytoplasm"/>
    <property type="evidence" value="ECO:0007669"/>
    <property type="project" value="UniProtKB-SubCell"/>
</dbReference>
<keyword evidence="4" id="KW-0732">Signal</keyword>
<dbReference type="InterPro" id="IPR029058">
    <property type="entry name" value="AB_hydrolase_fold"/>
</dbReference>
<comment type="subcellular location">
    <subcellularLocation>
        <location evidence="1">Cytoplasm</location>
    </subcellularLocation>
</comment>
<dbReference type="PANTHER" id="PTHR46197">
    <property type="entry name" value="PROTEIN ABHD14B-LIKE"/>
    <property type="match status" value="1"/>
</dbReference>
<evidence type="ECO:0000256" key="4">
    <source>
        <dbReference type="SAM" id="SignalP"/>
    </source>
</evidence>
<evidence type="ECO:0000313" key="7">
    <source>
        <dbReference type="Proteomes" id="UP001190700"/>
    </source>
</evidence>
<protein>
    <recommendedName>
        <fullName evidence="5">AB hydrolase-1 domain-containing protein</fullName>
    </recommendedName>
</protein>
<dbReference type="AlphaFoldDB" id="A0AAE0H2K5"/>
<dbReference type="Pfam" id="PF12697">
    <property type="entry name" value="Abhydrolase_6"/>
    <property type="match status" value="1"/>
</dbReference>
<evidence type="ECO:0000256" key="3">
    <source>
        <dbReference type="ARBA" id="ARBA00037942"/>
    </source>
</evidence>
<dbReference type="PANTHER" id="PTHR46197:SF3">
    <property type="entry name" value="AB HYDROLASE-1 DOMAIN-CONTAINING PROTEIN"/>
    <property type="match status" value="1"/>
</dbReference>
<dbReference type="InterPro" id="IPR000073">
    <property type="entry name" value="AB_hydrolase_1"/>
</dbReference>
<comment type="similarity">
    <text evidence="3">Belongs to the AB hydrolase superfamily. ABHD14 family.</text>
</comment>
<reference evidence="6 7" key="1">
    <citation type="journal article" date="2015" name="Genome Biol. Evol.">
        <title>Comparative Genomics of a Bacterivorous Green Alga Reveals Evolutionary Causalities and Consequences of Phago-Mixotrophic Mode of Nutrition.</title>
        <authorList>
            <person name="Burns J.A."/>
            <person name="Paasch A."/>
            <person name="Narechania A."/>
            <person name="Kim E."/>
        </authorList>
    </citation>
    <scope>NUCLEOTIDE SEQUENCE [LARGE SCALE GENOMIC DNA]</scope>
    <source>
        <strain evidence="6 7">PLY_AMNH</strain>
    </source>
</reference>
<gene>
    <name evidence="6" type="ORF">CYMTET_3718</name>
</gene>
<evidence type="ECO:0000256" key="1">
    <source>
        <dbReference type="ARBA" id="ARBA00004496"/>
    </source>
</evidence>
<feature type="signal peptide" evidence="4">
    <location>
        <begin position="1"/>
        <end position="19"/>
    </location>
</feature>
<evidence type="ECO:0000256" key="2">
    <source>
        <dbReference type="ARBA" id="ARBA00022490"/>
    </source>
</evidence>
<name>A0AAE0H2K5_9CHLO</name>
<evidence type="ECO:0000259" key="5">
    <source>
        <dbReference type="Pfam" id="PF12697"/>
    </source>
</evidence>
<feature type="domain" description="AB hydrolase-1" evidence="5">
    <location>
        <begin position="58"/>
        <end position="138"/>
    </location>
</feature>
<organism evidence="6 7">
    <name type="scientific">Cymbomonas tetramitiformis</name>
    <dbReference type="NCBI Taxonomy" id="36881"/>
    <lineage>
        <taxon>Eukaryota</taxon>
        <taxon>Viridiplantae</taxon>
        <taxon>Chlorophyta</taxon>
        <taxon>Pyramimonadophyceae</taxon>
        <taxon>Pyramimonadales</taxon>
        <taxon>Pyramimonadaceae</taxon>
        <taxon>Cymbomonas</taxon>
    </lineage>
</organism>
<dbReference type="EMBL" id="LGRX02000347">
    <property type="protein sequence ID" value="KAK3288820.1"/>
    <property type="molecule type" value="Genomic_DNA"/>
</dbReference>
<dbReference type="Proteomes" id="UP001190700">
    <property type="component" value="Unassembled WGS sequence"/>
</dbReference>
<dbReference type="Gene3D" id="3.40.50.1820">
    <property type="entry name" value="alpha/beta hydrolase"/>
    <property type="match status" value="1"/>
</dbReference>
<evidence type="ECO:0000313" key="6">
    <source>
        <dbReference type="EMBL" id="KAK3288820.1"/>
    </source>
</evidence>
<comment type="caution">
    <text evidence="6">The sequence shown here is derived from an EMBL/GenBank/DDBJ whole genome shotgun (WGS) entry which is preliminary data.</text>
</comment>